<keyword evidence="1" id="KW-0732">Signal</keyword>
<dbReference type="EMBL" id="JBHLTC010000002">
    <property type="protein sequence ID" value="MFC0622974.1"/>
    <property type="molecule type" value="Genomic_DNA"/>
</dbReference>
<accession>A0ABV6QEA9</accession>
<dbReference type="Proteomes" id="UP001589890">
    <property type="component" value="Unassembled WGS sequence"/>
</dbReference>
<reference evidence="2 3" key="1">
    <citation type="submission" date="2024-09" db="EMBL/GenBank/DDBJ databases">
        <authorList>
            <person name="Sun Q."/>
            <person name="Mori K."/>
        </authorList>
    </citation>
    <scope>NUCLEOTIDE SEQUENCE [LARGE SCALE GENOMIC DNA]</scope>
    <source>
        <strain evidence="2 3">CGMCC 1.15906</strain>
    </source>
</reference>
<evidence type="ECO:0008006" key="4">
    <source>
        <dbReference type="Google" id="ProtNLM"/>
    </source>
</evidence>
<keyword evidence="3" id="KW-1185">Reference proteome</keyword>
<sequence length="157" mass="16238">MKTLGLLLSTAGLASTGFVLPVTAHAAPSPGTAAQANCGGVKIISAAPVRRNWGSNAAVGSIQLKRDACSNYWAEVIAYDKVVKFTKFKAFLLRYRGNDKIGTNLSCEVPAGSARTCATASVSDPNGGLTFLAIGNEYNGSNNGWASVAKGQTAKVR</sequence>
<protein>
    <recommendedName>
        <fullName evidence="4">DUF2690 domain-containing protein</fullName>
    </recommendedName>
</protein>
<evidence type="ECO:0000313" key="2">
    <source>
        <dbReference type="EMBL" id="MFC0622974.1"/>
    </source>
</evidence>
<dbReference type="RefSeq" id="WP_380043665.1">
    <property type="nucleotide sequence ID" value="NZ_JBHLTC010000002.1"/>
</dbReference>
<name>A0ABV6QEA9_9ACTN</name>
<organism evidence="2 3">
    <name type="scientific">Kribbella deserti</name>
    <dbReference type="NCBI Taxonomy" id="1926257"/>
    <lineage>
        <taxon>Bacteria</taxon>
        <taxon>Bacillati</taxon>
        <taxon>Actinomycetota</taxon>
        <taxon>Actinomycetes</taxon>
        <taxon>Propionibacteriales</taxon>
        <taxon>Kribbellaceae</taxon>
        <taxon>Kribbella</taxon>
    </lineage>
</organism>
<feature type="chain" id="PRO_5045928189" description="DUF2690 domain-containing protein" evidence="1">
    <location>
        <begin position="27"/>
        <end position="157"/>
    </location>
</feature>
<feature type="signal peptide" evidence="1">
    <location>
        <begin position="1"/>
        <end position="26"/>
    </location>
</feature>
<proteinExistence type="predicted"/>
<evidence type="ECO:0000256" key="1">
    <source>
        <dbReference type="SAM" id="SignalP"/>
    </source>
</evidence>
<evidence type="ECO:0000313" key="3">
    <source>
        <dbReference type="Proteomes" id="UP001589890"/>
    </source>
</evidence>
<comment type="caution">
    <text evidence="2">The sequence shown here is derived from an EMBL/GenBank/DDBJ whole genome shotgun (WGS) entry which is preliminary data.</text>
</comment>
<gene>
    <name evidence="2" type="ORF">ACFFGN_02810</name>
</gene>